<dbReference type="PROSITE" id="PS01180">
    <property type="entry name" value="CUB"/>
    <property type="match status" value="2"/>
</dbReference>
<feature type="compositionally biased region" description="Pro residues" evidence="5">
    <location>
        <begin position="525"/>
        <end position="540"/>
    </location>
</feature>
<evidence type="ECO:0000256" key="6">
    <source>
        <dbReference type="SAM" id="Phobius"/>
    </source>
</evidence>
<dbReference type="Proteomes" id="UP001318040">
    <property type="component" value="Chromosome 25"/>
</dbReference>
<feature type="domain" description="CUB" evidence="7">
    <location>
        <begin position="66"/>
        <end position="180"/>
    </location>
</feature>
<feature type="disulfide bond" evidence="3">
    <location>
        <begin position="66"/>
        <end position="93"/>
    </location>
</feature>
<dbReference type="KEGG" id="pmrn:116945937"/>
<reference evidence="9" key="1">
    <citation type="submission" date="2025-08" db="UniProtKB">
        <authorList>
            <consortium name="RefSeq"/>
        </authorList>
    </citation>
    <scope>IDENTIFICATION</scope>
    <source>
        <tissue evidence="9">Sperm</tissue>
    </source>
</reference>
<organism evidence="8 9">
    <name type="scientific">Petromyzon marinus</name>
    <name type="common">Sea lamprey</name>
    <dbReference type="NCBI Taxonomy" id="7757"/>
    <lineage>
        <taxon>Eukaryota</taxon>
        <taxon>Metazoa</taxon>
        <taxon>Chordata</taxon>
        <taxon>Craniata</taxon>
        <taxon>Vertebrata</taxon>
        <taxon>Cyclostomata</taxon>
        <taxon>Hyperoartia</taxon>
        <taxon>Petromyzontiformes</taxon>
        <taxon>Petromyzontidae</taxon>
        <taxon>Petromyzon</taxon>
    </lineage>
</organism>
<keyword evidence="2 4" id="KW-1015">Disulfide bond</keyword>
<dbReference type="Pfam" id="PF00057">
    <property type="entry name" value="Ldl_recept_a"/>
    <property type="match status" value="1"/>
</dbReference>
<keyword evidence="6" id="KW-1133">Transmembrane helix</keyword>
<gene>
    <name evidence="9" type="primary">LOC116945937</name>
</gene>
<feature type="compositionally biased region" description="Basic and acidic residues" evidence="5">
    <location>
        <begin position="484"/>
        <end position="519"/>
    </location>
</feature>
<keyword evidence="1" id="KW-0677">Repeat</keyword>
<dbReference type="PROSITE" id="PS01209">
    <property type="entry name" value="LDLRA_1"/>
    <property type="match status" value="1"/>
</dbReference>
<dbReference type="SUPFAM" id="SSF57424">
    <property type="entry name" value="LDL receptor-like module"/>
    <property type="match status" value="1"/>
</dbReference>
<dbReference type="InterPro" id="IPR002172">
    <property type="entry name" value="LDrepeatLR_classA_rpt"/>
</dbReference>
<dbReference type="FunFam" id="2.60.120.290:FF:000016">
    <property type="entry name" value="neuropilin and tolloid-like protein 2"/>
    <property type="match status" value="1"/>
</dbReference>
<dbReference type="Gene3D" id="2.40.128.620">
    <property type="match status" value="1"/>
</dbReference>
<dbReference type="PANTHER" id="PTHR24251">
    <property type="entry name" value="OVOCHYMASE-RELATED"/>
    <property type="match status" value="1"/>
</dbReference>
<keyword evidence="6" id="KW-0812">Transmembrane</keyword>
<dbReference type="CDD" id="cd00112">
    <property type="entry name" value="LDLa"/>
    <property type="match status" value="1"/>
</dbReference>
<feature type="compositionally biased region" description="Basic residues" evidence="5">
    <location>
        <begin position="602"/>
        <end position="620"/>
    </location>
</feature>
<feature type="disulfide bond" evidence="4">
    <location>
        <begin position="322"/>
        <end position="340"/>
    </location>
</feature>
<dbReference type="SMART" id="SM00042">
    <property type="entry name" value="CUB"/>
    <property type="match status" value="2"/>
</dbReference>
<accession>A0AAJ7TH39</accession>
<dbReference type="InterPro" id="IPR035914">
    <property type="entry name" value="Sperma_CUB_dom_sf"/>
</dbReference>
<proteinExistence type="predicted"/>
<dbReference type="SUPFAM" id="SSF49854">
    <property type="entry name" value="Spermadhesin, CUB domain"/>
    <property type="match status" value="2"/>
</dbReference>
<evidence type="ECO:0000256" key="1">
    <source>
        <dbReference type="ARBA" id="ARBA00022737"/>
    </source>
</evidence>
<evidence type="ECO:0000256" key="5">
    <source>
        <dbReference type="SAM" id="MobiDB-lite"/>
    </source>
</evidence>
<feature type="disulfide bond" evidence="4">
    <location>
        <begin position="315"/>
        <end position="327"/>
    </location>
</feature>
<evidence type="ECO:0000313" key="9">
    <source>
        <dbReference type="RefSeq" id="XP_032816528.1"/>
    </source>
</evidence>
<dbReference type="Gene3D" id="2.60.120.290">
    <property type="entry name" value="Spermadhesin, CUB domain"/>
    <property type="match status" value="2"/>
</dbReference>
<feature type="domain" description="CUB" evidence="7">
    <location>
        <begin position="195"/>
        <end position="310"/>
    </location>
</feature>
<dbReference type="PROSITE" id="PS50068">
    <property type="entry name" value="LDLRA_2"/>
    <property type="match status" value="1"/>
</dbReference>
<dbReference type="GO" id="GO:0014069">
    <property type="term" value="C:postsynaptic density"/>
    <property type="evidence" value="ECO:0007669"/>
    <property type="project" value="TreeGrafter"/>
</dbReference>
<protein>
    <submittedName>
        <fullName evidence="9">Neuropilin and tolloid-like protein 2</fullName>
    </submittedName>
</protein>
<keyword evidence="6" id="KW-0472">Membrane</keyword>
<dbReference type="Pfam" id="PF00431">
    <property type="entry name" value="CUB"/>
    <property type="match status" value="2"/>
</dbReference>
<dbReference type="InterPro" id="IPR000859">
    <property type="entry name" value="CUB_dom"/>
</dbReference>
<keyword evidence="8" id="KW-1185">Reference proteome</keyword>
<evidence type="ECO:0000256" key="3">
    <source>
        <dbReference type="PROSITE-ProRule" id="PRU00059"/>
    </source>
</evidence>
<dbReference type="InterPro" id="IPR036055">
    <property type="entry name" value="LDL_receptor-like_sf"/>
</dbReference>
<name>A0AAJ7TH39_PETMA</name>
<dbReference type="CDD" id="cd00041">
    <property type="entry name" value="CUB"/>
    <property type="match status" value="2"/>
</dbReference>
<feature type="region of interest" description="Disordered" evidence="5">
    <location>
        <begin position="582"/>
        <end position="644"/>
    </location>
</feature>
<comment type="caution">
    <text evidence="3">Lacks conserved residue(s) required for the propagation of feature annotation.</text>
</comment>
<sequence length="702" mass="78227">MEQPTSSSACLHGPSKILCCALMLSARKLVLFQVWASVVVMPGWGGMTWRVAESQIAPTREETARCGVWTDSKWGGTFTSPKYPDPYPPNQDCIYILEAPARQRIELSFSAPYSLEPSWDCKFDHIEVRDGPFGFSPLIGRFCGHVLPRPVNSTGRFMWVKFFADSELEALGFRARFTFIPDPDFKTLGSPMPDCEFEMSGTEGVVRSSQIEHERKAQANEAVDCIWKIRAPPPAKIYLRFLDYQMEHSNECNRNFVAVYDGSSAIENLRAQFCSTVASDLMLRSGVGVVRLWADNCSRLSRFRMLYTSFLDPPCDRNSFFCHSNMCINSSLVCNGVQNCAYPWDENHCKERKKPSFWQHITKTNGTMIGMSTALVLVLLALSVYVQLTQPRKKLTARRVSSSVRDTSCASPTAGAASPSIAATATYDPFPLGDKETYVDLSDLPDDFQPLSGMRRSSSTALSRCVREHHCGGLATSTLPHRPAARERERERERERGERERERGERELRELRDRDREGRGNPPCAMAPPDHPLLPPPLPHTQPQQHHHHHVNSLQSLHSLQGVPGQGLTVTVQQSAASLLGTSAHSPQQTLQQQQQHQLQQQHHHQPQHHPQQHHHHLHQHLQTSTLPPPLPAPKRSFYTFKPSPGHEGAGTIVEKAAAAAGAATTTTAATTPAKAVTEAACEGCVPQERPRTLQRSVSVEV</sequence>
<evidence type="ECO:0000256" key="2">
    <source>
        <dbReference type="ARBA" id="ARBA00023157"/>
    </source>
</evidence>
<dbReference type="PANTHER" id="PTHR24251:SF28">
    <property type="entry name" value="NEUROPILIN AND TOLLOID-LIKE, ISOFORM B"/>
    <property type="match status" value="1"/>
</dbReference>
<dbReference type="RefSeq" id="XP_032816528.1">
    <property type="nucleotide sequence ID" value="XM_032960637.1"/>
</dbReference>
<dbReference type="GO" id="GO:0035255">
    <property type="term" value="F:ionotropic glutamate receptor binding"/>
    <property type="evidence" value="ECO:0007669"/>
    <property type="project" value="TreeGrafter"/>
</dbReference>
<dbReference type="FunFam" id="2.60.120.290:FF:000013">
    <property type="entry name" value="Membrane frizzled-related protein"/>
    <property type="match status" value="1"/>
</dbReference>
<feature type="transmembrane region" description="Helical" evidence="6">
    <location>
        <begin position="368"/>
        <end position="388"/>
    </location>
</feature>
<evidence type="ECO:0000256" key="4">
    <source>
        <dbReference type="PROSITE-ProRule" id="PRU00124"/>
    </source>
</evidence>
<evidence type="ECO:0000313" key="8">
    <source>
        <dbReference type="Proteomes" id="UP001318040"/>
    </source>
</evidence>
<evidence type="ECO:0000259" key="7">
    <source>
        <dbReference type="PROSITE" id="PS01180"/>
    </source>
</evidence>
<dbReference type="InterPro" id="IPR023415">
    <property type="entry name" value="LDLR_class-A_CS"/>
</dbReference>
<feature type="disulfide bond" evidence="4">
    <location>
        <begin position="334"/>
        <end position="349"/>
    </location>
</feature>
<feature type="region of interest" description="Disordered" evidence="5">
    <location>
        <begin position="473"/>
        <end position="555"/>
    </location>
</feature>
<dbReference type="SMART" id="SM00192">
    <property type="entry name" value="LDLa"/>
    <property type="match status" value="1"/>
</dbReference>
<feature type="compositionally biased region" description="Low complexity" evidence="5">
    <location>
        <begin position="585"/>
        <end position="601"/>
    </location>
</feature>
<dbReference type="AlphaFoldDB" id="A0AAJ7TH39"/>
<dbReference type="CTD" id="81831"/>